<protein>
    <recommendedName>
        <fullName evidence="6">Phosphatidylserine decarboxylase</fullName>
    </recommendedName>
</protein>
<dbReference type="OrthoDB" id="5973539at2759"/>
<sequence>MTSLHGSNITKPLEPTQDPSSLPDAHQDNLAHALHSVVEHTSSEPDASKSIHAHLHKVSSSSWIHKLVPGLEDLASKYHIGNYVVVRGTGEKFFESMPLYARIGMHLLFYGKEQVKVLEHVKYVEDLLRDESVKQGKIYDSPQSVAAIPHFIQTYALQLDELLNPDIKSYHTFNEFFFRKLKADARPIQNPTDPTSFCSPADCRMVVYQTVDLAQKFWIKGDEFTLPTLLHLKPDDERLKKYVGGSLAICRLAPQDYHRFHCPIDAVNEHGEEGVVDVPGQYYTVNPQAVNEPKLDVFTANKRSIIYLKPDSSEAGEVAFIAVGALLVGGIVWTGGKQKGAIKRGDELGYFAYGGSTILVLFPKGSVKFDEDLVKNSEVPVETLMKVGYSVGHFTTEPVKPTAPPVDEPK</sequence>
<evidence type="ECO:0000256" key="2">
    <source>
        <dbReference type="ARBA" id="ARBA00023239"/>
    </source>
</evidence>
<gene>
    <name evidence="4" type="ORF">JAAARDRAFT_38966</name>
</gene>
<accession>A0A067PTI4</accession>
<evidence type="ECO:0000313" key="4">
    <source>
        <dbReference type="EMBL" id="KDQ53656.1"/>
    </source>
</evidence>
<organism evidence="4 5">
    <name type="scientific">Jaapia argillacea MUCL 33604</name>
    <dbReference type="NCBI Taxonomy" id="933084"/>
    <lineage>
        <taxon>Eukaryota</taxon>
        <taxon>Fungi</taxon>
        <taxon>Dikarya</taxon>
        <taxon>Basidiomycota</taxon>
        <taxon>Agaricomycotina</taxon>
        <taxon>Agaricomycetes</taxon>
        <taxon>Agaricomycetidae</taxon>
        <taxon>Jaapiales</taxon>
        <taxon>Jaapiaceae</taxon>
        <taxon>Jaapia</taxon>
    </lineage>
</organism>
<dbReference type="PANTHER" id="PTHR10067">
    <property type="entry name" value="PHOSPHATIDYLSERINE DECARBOXYLASE"/>
    <property type="match status" value="1"/>
</dbReference>
<keyword evidence="2" id="KW-0456">Lyase</keyword>
<dbReference type="InterPro" id="IPR003817">
    <property type="entry name" value="PS_Dcarbxylase"/>
</dbReference>
<dbReference type="STRING" id="933084.A0A067PTI4"/>
<keyword evidence="5" id="KW-1185">Reference proteome</keyword>
<evidence type="ECO:0008006" key="6">
    <source>
        <dbReference type="Google" id="ProtNLM"/>
    </source>
</evidence>
<evidence type="ECO:0000313" key="5">
    <source>
        <dbReference type="Proteomes" id="UP000027265"/>
    </source>
</evidence>
<dbReference type="Proteomes" id="UP000027265">
    <property type="component" value="Unassembled WGS sequence"/>
</dbReference>
<dbReference type="EMBL" id="KL197732">
    <property type="protein sequence ID" value="KDQ53656.1"/>
    <property type="molecule type" value="Genomic_DNA"/>
</dbReference>
<dbReference type="AlphaFoldDB" id="A0A067PTI4"/>
<dbReference type="InParanoid" id="A0A067PTI4"/>
<proteinExistence type="predicted"/>
<dbReference type="GO" id="GO:0004609">
    <property type="term" value="F:phosphatidylserine decarboxylase activity"/>
    <property type="evidence" value="ECO:0007669"/>
    <property type="project" value="InterPro"/>
</dbReference>
<dbReference type="Pfam" id="PF02666">
    <property type="entry name" value="PS_Dcarbxylase"/>
    <property type="match status" value="1"/>
</dbReference>
<evidence type="ECO:0000256" key="1">
    <source>
        <dbReference type="ARBA" id="ARBA00022793"/>
    </source>
</evidence>
<keyword evidence="1" id="KW-0210">Decarboxylase</keyword>
<feature type="compositionally biased region" description="Polar residues" evidence="3">
    <location>
        <begin position="1"/>
        <end position="10"/>
    </location>
</feature>
<reference evidence="5" key="1">
    <citation type="journal article" date="2014" name="Proc. Natl. Acad. Sci. U.S.A.">
        <title>Extensive sampling of basidiomycete genomes demonstrates inadequacy of the white-rot/brown-rot paradigm for wood decay fungi.</title>
        <authorList>
            <person name="Riley R."/>
            <person name="Salamov A.A."/>
            <person name="Brown D.W."/>
            <person name="Nagy L.G."/>
            <person name="Floudas D."/>
            <person name="Held B.W."/>
            <person name="Levasseur A."/>
            <person name="Lombard V."/>
            <person name="Morin E."/>
            <person name="Otillar R."/>
            <person name="Lindquist E.A."/>
            <person name="Sun H."/>
            <person name="LaButti K.M."/>
            <person name="Schmutz J."/>
            <person name="Jabbour D."/>
            <person name="Luo H."/>
            <person name="Baker S.E."/>
            <person name="Pisabarro A.G."/>
            <person name="Walton J.D."/>
            <person name="Blanchette R.A."/>
            <person name="Henrissat B."/>
            <person name="Martin F."/>
            <person name="Cullen D."/>
            <person name="Hibbett D.S."/>
            <person name="Grigoriev I.V."/>
        </authorList>
    </citation>
    <scope>NUCLEOTIDE SEQUENCE [LARGE SCALE GENOMIC DNA]</scope>
    <source>
        <strain evidence="5">MUCL 33604</strain>
    </source>
</reference>
<name>A0A067PTI4_9AGAM</name>
<dbReference type="GO" id="GO:0008654">
    <property type="term" value="P:phospholipid biosynthetic process"/>
    <property type="evidence" value="ECO:0007669"/>
    <property type="project" value="InterPro"/>
</dbReference>
<feature type="region of interest" description="Disordered" evidence="3">
    <location>
        <begin position="1"/>
        <end position="26"/>
    </location>
</feature>
<evidence type="ECO:0000256" key="3">
    <source>
        <dbReference type="SAM" id="MobiDB-lite"/>
    </source>
</evidence>
<dbReference type="PANTHER" id="PTHR10067:SF17">
    <property type="entry name" value="PHOSPHATIDYLSERINE DECARBOXYLASE PROENZYME 2"/>
    <property type="match status" value="1"/>
</dbReference>
<dbReference type="HOGENOM" id="CLU_029061_2_1_1"/>